<proteinExistence type="predicted"/>
<gene>
    <name evidence="1" type="ORF">ACFOSX_06710</name>
</gene>
<comment type="caution">
    <text evidence="1">The sequence shown here is derived from an EMBL/GenBank/DDBJ whole genome shotgun (WGS) entry which is preliminary data.</text>
</comment>
<dbReference type="EMBL" id="JBHSAT010000004">
    <property type="protein sequence ID" value="MFC3876920.1"/>
    <property type="molecule type" value="Genomic_DNA"/>
</dbReference>
<accession>A0ABV8AGX8</accession>
<keyword evidence="2" id="KW-1185">Reference proteome</keyword>
<reference evidence="2" key="1">
    <citation type="journal article" date="2019" name="Int. J. Syst. Evol. Microbiol.">
        <title>The Global Catalogue of Microorganisms (GCM) 10K type strain sequencing project: providing services to taxonomists for standard genome sequencing and annotation.</title>
        <authorList>
            <consortium name="The Broad Institute Genomics Platform"/>
            <consortium name="The Broad Institute Genome Sequencing Center for Infectious Disease"/>
            <person name="Wu L."/>
            <person name="Ma J."/>
        </authorList>
    </citation>
    <scope>NUCLEOTIDE SEQUENCE [LARGE SCALE GENOMIC DNA]</scope>
    <source>
        <strain evidence="2">CECT 8979</strain>
    </source>
</reference>
<sequence length="156" mass="17640">MIRPSRFENAIQKLYTAFHNNTLNPECCKQCAVGNILDNTDSWKHLSDQHGSTQLNYVGRVHQTLGRRFNGYTPLELLNIEAVFLKACGFQIPLHHKNSKPENPTDSDVLFNGLEAVVMHLCALDGVENVMDYTAMFKLKIPLPNKGQHLYSTCHS</sequence>
<protein>
    <submittedName>
        <fullName evidence="1">Na(+)-translocating NADH-quinone reductase subunit F</fullName>
    </submittedName>
</protein>
<dbReference type="Proteomes" id="UP001595812">
    <property type="component" value="Unassembled WGS sequence"/>
</dbReference>
<dbReference type="RefSeq" id="WP_386098281.1">
    <property type="nucleotide sequence ID" value="NZ_JBHSAT010000004.1"/>
</dbReference>
<evidence type="ECO:0000313" key="1">
    <source>
        <dbReference type="EMBL" id="MFC3876920.1"/>
    </source>
</evidence>
<evidence type="ECO:0000313" key="2">
    <source>
        <dbReference type="Proteomes" id="UP001595812"/>
    </source>
</evidence>
<organism evidence="1 2">
    <name type="scientific">Winogradskyella maritima</name>
    <dbReference type="NCBI Taxonomy" id="1517766"/>
    <lineage>
        <taxon>Bacteria</taxon>
        <taxon>Pseudomonadati</taxon>
        <taxon>Bacteroidota</taxon>
        <taxon>Flavobacteriia</taxon>
        <taxon>Flavobacteriales</taxon>
        <taxon>Flavobacteriaceae</taxon>
        <taxon>Winogradskyella</taxon>
    </lineage>
</organism>
<name>A0ABV8AGX8_9FLAO</name>